<organism evidence="1 2">
    <name type="scientific">Cellulomonas triticagri</name>
    <dbReference type="NCBI Taxonomy" id="2483352"/>
    <lineage>
        <taxon>Bacteria</taxon>
        <taxon>Bacillati</taxon>
        <taxon>Actinomycetota</taxon>
        <taxon>Actinomycetes</taxon>
        <taxon>Micrococcales</taxon>
        <taxon>Cellulomonadaceae</taxon>
        <taxon>Cellulomonas</taxon>
    </lineage>
</organism>
<evidence type="ECO:0000313" key="2">
    <source>
        <dbReference type="Proteomes" id="UP000269289"/>
    </source>
</evidence>
<evidence type="ECO:0000313" key="1">
    <source>
        <dbReference type="EMBL" id="RMI06669.1"/>
    </source>
</evidence>
<gene>
    <name evidence="1" type="ORF">EBM89_15730</name>
</gene>
<feature type="non-terminal residue" evidence="1">
    <location>
        <position position="1"/>
    </location>
</feature>
<comment type="caution">
    <text evidence="1">The sequence shown here is derived from an EMBL/GenBank/DDBJ whole genome shotgun (WGS) entry which is preliminary data.</text>
</comment>
<proteinExistence type="predicted"/>
<keyword evidence="2" id="KW-1185">Reference proteome</keyword>
<keyword evidence="1" id="KW-0808">Transferase</keyword>
<dbReference type="GO" id="GO:0016740">
    <property type="term" value="F:transferase activity"/>
    <property type="evidence" value="ECO:0007669"/>
    <property type="project" value="UniProtKB-KW"/>
</dbReference>
<name>A0A3M2IZW1_9CELL</name>
<dbReference type="Proteomes" id="UP000269289">
    <property type="component" value="Unassembled WGS sequence"/>
</dbReference>
<reference evidence="1 2" key="1">
    <citation type="submission" date="2018-10" db="EMBL/GenBank/DDBJ databases">
        <title>Isolation, diversity and antifungal activity of actinobacteria from wheat.</title>
        <authorList>
            <person name="Han C."/>
        </authorList>
    </citation>
    <scope>NUCLEOTIDE SEQUENCE [LARGE SCALE GENOMIC DNA]</scope>
    <source>
        <strain evidence="1 2">NEAU-YY56</strain>
    </source>
</reference>
<dbReference type="EMBL" id="RFFI01000100">
    <property type="protein sequence ID" value="RMI06669.1"/>
    <property type="molecule type" value="Genomic_DNA"/>
</dbReference>
<sequence length="53" mass="5135">RAATGAGIRAMVPLQAALTARAGHPRSAAALGVVALTGLALRRAAGRGAVSET</sequence>
<accession>A0A3M2IZW1</accession>
<protein>
    <submittedName>
        <fullName evidence="1">4-hydroxybenzoate polyprenyltransferase</fullName>
    </submittedName>
</protein>
<dbReference type="AlphaFoldDB" id="A0A3M2IZW1"/>